<sequence>MATAISASFFFLQHDVKWDKEKPYHVLFNPPEGLEKSNLNLQQVNNIIVNDVRELDSLPTIEKNGFTLIKIDTGLLTPDEFDDNQKVTNIFLPRAAAAVKEALGAHRIQFFDTTVRRRHPEFPVHVGGSYAHLQPTSIAHIDTTEVDAEGIMFKLNPREAAQLSKTKYQWFNIWVPLKGPVRDYPLALLDISTIDRNTDLAHQDTVKSDVVHETYQLFSNSNHRWYYVRDQMPDEAWLFIQATSGDNPPPGKIDTISGEL</sequence>
<gene>
    <name evidence="2" type="ORF">CFAM422_006593</name>
</gene>
<dbReference type="PANTHER" id="PTHR34598:SF3">
    <property type="entry name" value="OXIDOREDUCTASE AN1597"/>
    <property type="match status" value="1"/>
</dbReference>
<dbReference type="NCBIfam" id="NF041278">
    <property type="entry name" value="CmcJ_NvfI_EfuI"/>
    <property type="match status" value="1"/>
</dbReference>
<dbReference type="InterPro" id="IPR044053">
    <property type="entry name" value="AsaB-like"/>
</dbReference>
<dbReference type="GO" id="GO:0016491">
    <property type="term" value="F:oxidoreductase activity"/>
    <property type="evidence" value="ECO:0007669"/>
    <property type="project" value="InterPro"/>
</dbReference>
<dbReference type="AlphaFoldDB" id="A0A9P4XEI0"/>
<dbReference type="EMBL" id="QLNT01000011">
    <property type="protein sequence ID" value="KAF3070237.1"/>
    <property type="molecule type" value="Genomic_DNA"/>
</dbReference>
<evidence type="ECO:0000313" key="3">
    <source>
        <dbReference type="Proteomes" id="UP000801864"/>
    </source>
</evidence>
<proteinExistence type="inferred from homology"/>
<comment type="caution">
    <text evidence="2">The sequence shown here is derived from an EMBL/GenBank/DDBJ whole genome shotgun (WGS) entry which is preliminary data.</text>
</comment>
<evidence type="ECO:0000256" key="1">
    <source>
        <dbReference type="ARBA" id="ARBA00023604"/>
    </source>
</evidence>
<keyword evidence="3" id="KW-1185">Reference proteome</keyword>
<protein>
    <submittedName>
        <fullName evidence="2">Uncharacterized protein</fullName>
    </submittedName>
</protein>
<name>A0A9P4XEI0_9HYPO</name>
<reference evidence="2 3" key="1">
    <citation type="submission" date="2018-06" db="EMBL/GenBank/DDBJ databases">
        <title>Genome analysis of cellulolytic fungus Trichoderma lentiforme CFAM-422.</title>
        <authorList>
            <person name="Steindorff A.S."/>
            <person name="Formighieri E.F."/>
            <person name="Midorikawa G.E.O."/>
            <person name="Tamietti M.S."/>
            <person name="Ramos E.Z."/>
            <person name="Silva A.S."/>
            <person name="Bon E.P.S."/>
            <person name="Mendes T.D."/>
            <person name="Damaso M.C.T."/>
            <person name="Favaro L.C.L."/>
        </authorList>
    </citation>
    <scope>NUCLEOTIDE SEQUENCE [LARGE SCALE GENOMIC DNA]</scope>
    <source>
        <strain evidence="2 3">CFAM-422</strain>
    </source>
</reference>
<organism evidence="2 3">
    <name type="scientific">Trichoderma lentiforme</name>
    <dbReference type="NCBI Taxonomy" id="1567552"/>
    <lineage>
        <taxon>Eukaryota</taxon>
        <taxon>Fungi</taxon>
        <taxon>Dikarya</taxon>
        <taxon>Ascomycota</taxon>
        <taxon>Pezizomycotina</taxon>
        <taxon>Sordariomycetes</taxon>
        <taxon>Hypocreomycetidae</taxon>
        <taxon>Hypocreales</taxon>
        <taxon>Hypocreaceae</taxon>
        <taxon>Trichoderma</taxon>
    </lineage>
</organism>
<dbReference type="Proteomes" id="UP000801864">
    <property type="component" value="Unassembled WGS sequence"/>
</dbReference>
<evidence type="ECO:0000313" key="2">
    <source>
        <dbReference type="EMBL" id="KAF3070237.1"/>
    </source>
</evidence>
<comment type="similarity">
    <text evidence="1">Belongs to the asaB hydroxylase/desaturase family.</text>
</comment>
<accession>A0A9P4XEI0</accession>
<dbReference type="PANTHER" id="PTHR34598">
    <property type="entry name" value="BLL6449 PROTEIN"/>
    <property type="match status" value="1"/>
</dbReference>